<name>A0A5M3MT04_CONPW</name>
<dbReference type="GeneID" id="19205229"/>
<evidence type="ECO:0000313" key="3">
    <source>
        <dbReference type="EMBL" id="EIW82299.1"/>
    </source>
</evidence>
<dbReference type="AlphaFoldDB" id="A0A5M3MT04"/>
<sequence>MLVAVAKHLGLLSLRLADSIILPLNTTHYANELEVYVDTVEAAAATNDHDLSFATLRRSIVSLQEASAALDSEKASAEKALRKALQKLAHKRLRRRFVRRVIRWIKKHLGLEVDPIGPKDAEPYEHDHLLDHSLKMLSARAGDVERLEKRWGKGPLHDLIQAAKRVRKVNAKLAKFEQGFISEDGIRSRNWYKHLGVAPGRYLGYGATTLPALTEAVIFDRNASLIRLEEDRLIALIDSMAQNLLN</sequence>
<reference evidence="4" key="1">
    <citation type="journal article" date="2012" name="Science">
        <title>The Paleozoic origin of enzymatic lignin decomposition reconstructed from 31 fungal genomes.</title>
        <authorList>
            <person name="Floudas D."/>
            <person name="Binder M."/>
            <person name="Riley R."/>
            <person name="Barry K."/>
            <person name="Blanchette R.A."/>
            <person name="Henrissat B."/>
            <person name="Martinez A.T."/>
            <person name="Otillar R."/>
            <person name="Spatafora J.W."/>
            <person name="Yadav J.S."/>
            <person name="Aerts A."/>
            <person name="Benoit I."/>
            <person name="Boyd A."/>
            <person name="Carlson A."/>
            <person name="Copeland A."/>
            <person name="Coutinho P.M."/>
            <person name="de Vries R.P."/>
            <person name="Ferreira P."/>
            <person name="Findley K."/>
            <person name="Foster B."/>
            <person name="Gaskell J."/>
            <person name="Glotzer D."/>
            <person name="Gorecki P."/>
            <person name="Heitman J."/>
            <person name="Hesse C."/>
            <person name="Hori C."/>
            <person name="Igarashi K."/>
            <person name="Jurgens J.A."/>
            <person name="Kallen N."/>
            <person name="Kersten P."/>
            <person name="Kohler A."/>
            <person name="Kuees U."/>
            <person name="Kumar T.K.A."/>
            <person name="Kuo A."/>
            <person name="LaButti K."/>
            <person name="Larrondo L.F."/>
            <person name="Lindquist E."/>
            <person name="Ling A."/>
            <person name="Lombard V."/>
            <person name="Lucas S."/>
            <person name="Lundell T."/>
            <person name="Martin R."/>
            <person name="McLaughlin D.J."/>
            <person name="Morgenstern I."/>
            <person name="Morin E."/>
            <person name="Murat C."/>
            <person name="Nagy L.G."/>
            <person name="Nolan M."/>
            <person name="Ohm R.A."/>
            <person name="Patyshakuliyeva A."/>
            <person name="Rokas A."/>
            <person name="Ruiz-Duenas F.J."/>
            <person name="Sabat G."/>
            <person name="Salamov A."/>
            <person name="Samejima M."/>
            <person name="Schmutz J."/>
            <person name="Slot J.C."/>
            <person name="St John F."/>
            <person name="Stenlid J."/>
            <person name="Sun H."/>
            <person name="Sun S."/>
            <person name="Syed K."/>
            <person name="Tsang A."/>
            <person name="Wiebenga A."/>
            <person name="Young D."/>
            <person name="Pisabarro A."/>
            <person name="Eastwood D.C."/>
            <person name="Martin F."/>
            <person name="Cullen D."/>
            <person name="Grigoriev I.V."/>
            <person name="Hibbett D.S."/>
        </authorList>
    </citation>
    <scope>NUCLEOTIDE SEQUENCE [LARGE SCALE GENOMIC DNA]</scope>
    <source>
        <strain evidence="4">RWD-64-598 SS2</strain>
    </source>
</reference>
<dbReference type="InterPro" id="IPR039373">
    <property type="entry name" value="Peptidase_M28B"/>
</dbReference>
<feature type="signal peptide" evidence="1">
    <location>
        <begin position="1"/>
        <end position="17"/>
    </location>
</feature>
<dbReference type="RefSeq" id="XP_007768014.1">
    <property type="nucleotide sequence ID" value="XM_007769824.1"/>
</dbReference>
<dbReference type="Gene3D" id="1.20.930.40">
    <property type="entry name" value="Transferrin receptor-like, dimerisation domain"/>
    <property type="match status" value="1"/>
</dbReference>
<protein>
    <recommendedName>
        <fullName evidence="2">Transferrin receptor-like dimerisation domain-containing protein</fullName>
    </recommendedName>
</protein>
<evidence type="ECO:0000259" key="2">
    <source>
        <dbReference type="Pfam" id="PF04253"/>
    </source>
</evidence>
<evidence type="ECO:0000313" key="4">
    <source>
        <dbReference type="Proteomes" id="UP000053558"/>
    </source>
</evidence>
<dbReference type="OrthoDB" id="5841748at2759"/>
<accession>A0A5M3MT04</accession>
<keyword evidence="1" id="KW-0732">Signal</keyword>
<dbReference type="GO" id="GO:0004180">
    <property type="term" value="F:carboxypeptidase activity"/>
    <property type="evidence" value="ECO:0007669"/>
    <property type="project" value="TreeGrafter"/>
</dbReference>
<dbReference type="KEGG" id="cput:CONPUDRAFT_164921"/>
<dbReference type="Proteomes" id="UP000053558">
    <property type="component" value="Unassembled WGS sequence"/>
</dbReference>
<feature type="chain" id="PRO_5024302296" description="Transferrin receptor-like dimerisation domain-containing protein" evidence="1">
    <location>
        <begin position="18"/>
        <end position="246"/>
    </location>
</feature>
<dbReference type="SUPFAM" id="SSF47672">
    <property type="entry name" value="Transferrin receptor-like dimerisation domain"/>
    <property type="match status" value="1"/>
</dbReference>
<dbReference type="Pfam" id="PF04253">
    <property type="entry name" value="TFR_dimer"/>
    <property type="match status" value="1"/>
</dbReference>
<evidence type="ECO:0000256" key="1">
    <source>
        <dbReference type="SAM" id="SignalP"/>
    </source>
</evidence>
<dbReference type="PANTHER" id="PTHR10404:SF46">
    <property type="entry name" value="VACUOLAR PROTEIN SORTING-ASSOCIATED PROTEIN 70"/>
    <property type="match status" value="1"/>
</dbReference>
<dbReference type="PANTHER" id="PTHR10404">
    <property type="entry name" value="N-ACETYLATED-ALPHA-LINKED ACIDIC DIPEPTIDASE"/>
    <property type="match status" value="1"/>
</dbReference>
<organism evidence="3 4">
    <name type="scientific">Coniophora puteana (strain RWD-64-598)</name>
    <name type="common">Brown rot fungus</name>
    <dbReference type="NCBI Taxonomy" id="741705"/>
    <lineage>
        <taxon>Eukaryota</taxon>
        <taxon>Fungi</taxon>
        <taxon>Dikarya</taxon>
        <taxon>Basidiomycota</taxon>
        <taxon>Agaricomycotina</taxon>
        <taxon>Agaricomycetes</taxon>
        <taxon>Agaricomycetidae</taxon>
        <taxon>Boletales</taxon>
        <taxon>Coniophorineae</taxon>
        <taxon>Coniophoraceae</taxon>
        <taxon>Coniophora</taxon>
    </lineage>
</organism>
<gene>
    <name evidence="3" type="ORF">CONPUDRAFT_164921</name>
</gene>
<dbReference type="InterPro" id="IPR036757">
    <property type="entry name" value="TFR-like_dimer_dom_sf"/>
</dbReference>
<feature type="domain" description="Transferrin receptor-like dimerisation" evidence="2">
    <location>
        <begin position="130"/>
        <end position="244"/>
    </location>
</feature>
<dbReference type="InterPro" id="IPR007365">
    <property type="entry name" value="TFR-like_dimer_dom"/>
</dbReference>
<comment type="caution">
    <text evidence="3">The sequence shown here is derived from an EMBL/GenBank/DDBJ whole genome shotgun (WGS) entry which is preliminary data.</text>
</comment>
<proteinExistence type="predicted"/>
<dbReference type="EMBL" id="JH711577">
    <property type="protein sequence ID" value="EIW82299.1"/>
    <property type="molecule type" value="Genomic_DNA"/>
</dbReference>
<keyword evidence="4" id="KW-1185">Reference proteome</keyword>